<organism evidence="2 3">
    <name type="scientific">Zonotrichia albicollis</name>
    <name type="common">White-throated sparrow</name>
    <name type="synonym">Fringilla albicollis</name>
    <dbReference type="NCBI Taxonomy" id="44394"/>
    <lineage>
        <taxon>Eukaryota</taxon>
        <taxon>Metazoa</taxon>
        <taxon>Chordata</taxon>
        <taxon>Craniata</taxon>
        <taxon>Vertebrata</taxon>
        <taxon>Euteleostomi</taxon>
        <taxon>Archelosauria</taxon>
        <taxon>Archosauria</taxon>
        <taxon>Dinosauria</taxon>
        <taxon>Saurischia</taxon>
        <taxon>Theropoda</taxon>
        <taxon>Coelurosauria</taxon>
        <taxon>Aves</taxon>
        <taxon>Neognathae</taxon>
        <taxon>Neoaves</taxon>
        <taxon>Telluraves</taxon>
        <taxon>Australaves</taxon>
        <taxon>Passeriformes</taxon>
        <taxon>Passerellidae</taxon>
        <taxon>Zonotrichia</taxon>
    </lineage>
</organism>
<dbReference type="Ensembl" id="ENSZALT00000023805.1">
    <property type="protein sequence ID" value="ENSZALP00000017935.1"/>
    <property type="gene ID" value="ENSZALG00000014438.1"/>
</dbReference>
<reference evidence="2" key="2">
    <citation type="submission" date="2025-09" db="UniProtKB">
        <authorList>
            <consortium name="Ensembl"/>
        </authorList>
    </citation>
    <scope>IDENTIFICATION</scope>
</reference>
<evidence type="ECO:0000313" key="2">
    <source>
        <dbReference type="Ensembl" id="ENSZALP00000017935.1"/>
    </source>
</evidence>
<feature type="region of interest" description="Disordered" evidence="1">
    <location>
        <begin position="1"/>
        <end position="22"/>
    </location>
</feature>
<dbReference type="Proteomes" id="UP000694413">
    <property type="component" value="Unassembled WGS sequence"/>
</dbReference>
<name>A0A8D2QHU8_ZONAL</name>
<sequence>RQVNPSSPQLLPGPSHRGTRCQRPRTLTCIKDSFQCLDVSGHSRDPVDANLFNAPLLHLLHTLAHDVRHLGALAPGSGVLWGHSLMTALLSSQPGGPKAPDLQMG</sequence>
<evidence type="ECO:0000256" key="1">
    <source>
        <dbReference type="SAM" id="MobiDB-lite"/>
    </source>
</evidence>
<evidence type="ECO:0000313" key="3">
    <source>
        <dbReference type="Proteomes" id="UP000694413"/>
    </source>
</evidence>
<keyword evidence="3" id="KW-1185">Reference proteome</keyword>
<accession>A0A8D2QHU8</accession>
<proteinExistence type="predicted"/>
<reference evidence="2" key="1">
    <citation type="submission" date="2025-08" db="UniProtKB">
        <authorList>
            <consortium name="Ensembl"/>
        </authorList>
    </citation>
    <scope>IDENTIFICATION</scope>
</reference>
<dbReference type="AlphaFoldDB" id="A0A8D2QHU8"/>
<protein>
    <submittedName>
        <fullName evidence="2">Uncharacterized protein</fullName>
    </submittedName>
</protein>